<dbReference type="CDD" id="cd01398">
    <property type="entry name" value="RPI_A"/>
    <property type="match status" value="1"/>
</dbReference>
<dbReference type="SUPFAM" id="SSF75445">
    <property type="entry name" value="D-ribose-5-phosphate isomerase (RpiA), lid domain"/>
    <property type="match status" value="1"/>
</dbReference>
<dbReference type="FunFam" id="3.40.50.1360:FF:000001">
    <property type="entry name" value="Ribose-5-phosphate isomerase A"/>
    <property type="match status" value="1"/>
</dbReference>
<dbReference type="Pfam" id="PF06026">
    <property type="entry name" value="Rib_5-P_isom_A"/>
    <property type="match status" value="1"/>
</dbReference>
<feature type="binding site" evidence="3">
    <location>
        <begin position="81"/>
        <end position="84"/>
    </location>
    <ligand>
        <name>substrate</name>
    </ligand>
</feature>
<dbReference type="InterPro" id="IPR037171">
    <property type="entry name" value="NagB/RpiA_transferase-like"/>
</dbReference>
<comment type="catalytic activity">
    <reaction evidence="1 3">
        <text>aldehydo-D-ribose 5-phosphate = D-ribulose 5-phosphate</text>
        <dbReference type="Rhea" id="RHEA:14657"/>
        <dbReference type="ChEBI" id="CHEBI:58121"/>
        <dbReference type="ChEBI" id="CHEBI:58273"/>
        <dbReference type="EC" id="5.3.1.6"/>
    </reaction>
</comment>
<dbReference type="PANTHER" id="PTHR11934:SF0">
    <property type="entry name" value="RIBOSE-5-PHOSPHATE ISOMERASE"/>
    <property type="match status" value="1"/>
</dbReference>
<feature type="binding site" evidence="3">
    <location>
        <position position="121"/>
    </location>
    <ligand>
        <name>substrate</name>
    </ligand>
</feature>
<comment type="similarity">
    <text evidence="3">Belongs to the ribose 5-phosphate isomerase family.</text>
</comment>
<reference evidence="4" key="1">
    <citation type="submission" date="2021-03" db="EMBL/GenBank/DDBJ databases">
        <title>Identification and antibiotic profiling of Wohlfahrtiimonas chitiniclastica, an underestimated human pathogen.</title>
        <authorList>
            <person name="Kopf A."/>
            <person name="Bunk B."/>
            <person name="Coldewey S."/>
            <person name="Gunzer F."/>
            <person name="Riedel T."/>
            <person name="Schroettner P."/>
        </authorList>
    </citation>
    <scope>NUCLEOTIDE SEQUENCE</scope>
    <source>
        <strain evidence="4">DSM 100917</strain>
    </source>
</reference>
<keyword evidence="2 3" id="KW-0413">Isomerase</keyword>
<feature type="active site" description="Proton acceptor" evidence="3">
    <location>
        <position position="103"/>
    </location>
</feature>
<dbReference type="GO" id="GO:0005829">
    <property type="term" value="C:cytosol"/>
    <property type="evidence" value="ECO:0007669"/>
    <property type="project" value="TreeGrafter"/>
</dbReference>
<dbReference type="GO" id="GO:0009052">
    <property type="term" value="P:pentose-phosphate shunt, non-oxidative branch"/>
    <property type="evidence" value="ECO:0007669"/>
    <property type="project" value="UniProtKB-UniRule"/>
</dbReference>
<name>A0AB35BYG8_9GAMM</name>
<evidence type="ECO:0000256" key="3">
    <source>
        <dbReference type="HAMAP-Rule" id="MF_00170"/>
    </source>
</evidence>
<organism evidence="4 5">
    <name type="scientific">Wohlfahrtiimonas chitiniclastica</name>
    <dbReference type="NCBI Taxonomy" id="400946"/>
    <lineage>
        <taxon>Bacteria</taxon>
        <taxon>Pseudomonadati</taxon>
        <taxon>Pseudomonadota</taxon>
        <taxon>Gammaproteobacteria</taxon>
        <taxon>Cardiobacteriales</taxon>
        <taxon>Ignatzschineriaceae</taxon>
        <taxon>Wohlfahrtiimonas</taxon>
    </lineage>
</organism>
<comment type="pathway">
    <text evidence="3">Carbohydrate degradation; pentose phosphate pathway; D-ribose 5-phosphate from D-ribulose 5-phosphate (non-oxidative stage): step 1/1.</text>
</comment>
<comment type="function">
    <text evidence="3">Catalyzes the reversible conversion of ribose-5-phosphate to ribulose 5-phosphate.</text>
</comment>
<dbReference type="InterPro" id="IPR004788">
    <property type="entry name" value="Ribose5P_isomerase_type_A"/>
</dbReference>
<dbReference type="PANTHER" id="PTHR11934">
    <property type="entry name" value="RIBOSE-5-PHOSPHATE ISOMERASE"/>
    <property type="match status" value="1"/>
</dbReference>
<dbReference type="RefSeq" id="WP_213399378.1">
    <property type="nucleotide sequence ID" value="NZ_JAGIBR010000004.1"/>
</dbReference>
<dbReference type="AlphaFoldDB" id="A0AB35BYG8"/>
<dbReference type="EMBL" id="JAGIBU010000004">
    <property type="protein sequence ID" value="MBS7824784.1"/>
    <property type="molecule type" value="Genomic_DNA"/>
</dbReference>
<evidence type="ECO:0000313" key="4">
    <source>
        <dbReference type="EMBL" id="MBS7824784.1"/>
    </source>
</evidence>
<dbReference type="NCBIfam" id="NF001924">
    <property type="entry name" value="PRK00702.1"/>
    <property type="match status" value="1"/>
</dbReference>
<evidence type="ECO:0000313" key="5">
    <source>
        <dbReference type="Proteomes" id="UP000680020"/>
    </source>
</evidence>
<protein>
    <recommendedName>
        <fullName evidence="3">Ribose-5-phosphate isomerase A</fullName>
        <ecNumber evidence="3">5.3.1.6</ecNumber>
    </recommendedName>
    <alternativeName>
        <fullName evidence="3">Phosphoriboisomerase A</fullName>
        <shortName evidence="3">PRI</shortName>
    </alternativeName>
</protein>
<comment type="caution">
    <text evidence="4">The sequence shown here is derived from an EMBL/GenBank/DDBJ whole genome shotgun (WGS) entry which is preliminary data.</text>
</comment>
<dbReference type="GO" id="GO:0004751">
    <property type="term" value="F:ribose-5-phosphate isomerase activity"/>
    <property type="evidence" value="ECO:0007669"/>
    <property type="project" value="UniProtKB-UniRule"/>
</dbReference>
<feature type="binding site" evidence="3">
    <location>
        <begin position="28"/>
        <end position="31"/>
    </location>
    <ligand>
        <name>substrate</name>
    </ligand>
</feature>
<dbReference type="InterPro" id="IPR020672">
    <property type="entry name" value="Ribose5P_isomerase_typA_subgr"/>
</dbReference>
<accession>A0AB35BYG8</accession>
<evidence type="ECO:0000256" key="2">
    <source>
        <dbReference type="ARBA" id="ARBA00023235"/>
    </source>
</evidence>
<gene>
    <name evidence="3 4" type="primary">rpiA</name>
    <name evidence="4" type="ORF">J7561_06145</name>
</gene>
<dbReference type="EC" id="5.3.1.6" evidence="3"/>
<dbReference type="Gene3D" id="3.30.70.260">
    <property type="match status" value="1"/>
</dbReference>
<feature type="binding site" evidence="3">
    <location>
        <begin position="94"/>
        <end position="97"/>
    </location>
    <ligand>
        <name>substrate</name>
    </ligand>
</feature>
<dbReference type="HAMAP" id="MF_00170">
    <property type="entry name" value="Rib_5P_isom_A"/>
    <property type="match status" value="1"/>
</dbReference>
<dbReference type="Gene3D" id="3.40.50.1360">
    <property type="match status" value="1"/>
</dbReference>
<evidence type="ECO:0000256" key="1">
    <source>
        <dbReference type="ARBA" id="ARBA00001713"/>
    </source>
</evidence>
<dbReference type="Proteomes" id="UP000680020">
    <property type="component" value="Unassembled WGS sequence"/>
</dbReference>
<comment type="subunit">
    <text evidence="3">Homodimer.</text>
</comment>
<dbReference type="SUPFAM" id="SSF100950">
    <property type="entry name" value="NagB/RpiA/CoA transferase-like"/>
    <property type="match status" value="1"/>
</dbReference>
<dbReference type="NCBIfam" id="TIGR00021">
    <property type="entry name" value="rpiA"/>
    <property type="match status" value="1"/>
</dbReference>
<proteinExistence type="inferred from homology"/>
<sequence>MSQKTLKQLAAEKALTYISKGERLGVGTGSTVDCLIALLPEVRHHIDVVVSSSERSTEQLLELGFKVLPMTDVESLTLYIDGADEINDKLQMIKGGGAALTREKIVAAHADRFICIADQSKYVDVLGKFPLPVEVIPMALGHVQRELNKLGDARVREGVITDNGNPIIDVFGLKITDPVALETHINQIVGVVTNGIFAHRPADVLVLATDNGVQVIEAK</sequence>
<dbReference type="GO" id="GO:0006014">
    <property type="term" value="P:D-ribose metabolic process"/>
    <property type="evidence" value="ECO:0007669"/>
    <property type="project" value="TreeGrafter"/>
</dbReference>